<proteinExistence type="predicted"/>
<organism evidence="1 2">
    <name type="scientific">Microcystis aeruginosa NIES-44</name>
    <dbReference type="NCBI Taxonomy" id="449439"/>
    <lineage>
        <taxon>Bacteria</taxon>
        <taxon>Bacillati</taxon>
        <taxon>Cyanobacteriota</taxon>
        <taxon>Cyanophyceae</taxon>
        <taxon>Oscillatoriophycideae</taxon>
        <taxon>Chroococcales</taxon>
        <taxon>Microcystaceae</taxon>
        <taxon>Microcystis</taxon>
    </lineage>
</organism>
<sequence>MCGQFNIIFRFKLFFLILLYIPLKRSHSLEKEPSNVG</sequence>
<name>A0A0A1W1Y5_MICAE</name>
<reference evidence="2" key="1">
    <citation type="journal article" date="2015" name="Genome">
        <title>Whole Genome Sequence of the Non-Microcystin-Producing Microcystis aeruginosa Strain NIES-44.</title>
        <authorList>
            <person name="Okano K."/>
            <person name="Miyata N."/>
            <person name="Ozaki Y."/>
        </authorList>
    </citation>
    <scope>NUCLEOTIDE SEQUENCE [LARGE SCALE GENOMIC DNA]</scope>
    <source>
        <strain evidence="2">NIES-44</strain>
    </source>
</reference>
<gene>
    <name evidence="1" type="ORF">N44_04705</name>
</gene>
<dbReference type="Proteomes" id="UP000030321">
    <property type="component" value="Unassembled WGS sequence"/>
</dbReference>
<dbReference type="EMBL" id="BBPA01000077">
    <property type="protein sequence ID" value="GAL95849.1"/>
    <property type="molecule type" value="Genomic_DNA"/>
</dbReference>
<accession>A0A0A1W1Y5</accession>
<evidence type="ECO:0000313" key="2">
    <source>
        <dbReference type="Proteomes" id="UP000030321"/>
    </source>
</evidence>
<evidence type="ECO:0000313" key="1">
    <source>
        <dbReference type="EMBL" id="GAL95849.1"/>
    </source>
</evidence>
<protein>
    <submittedName>
        <fullName evidence="1">Uncharacterized protein</fullName>
    </submittedName>
</protein>
<comment type="caution">
    <text evidence="1">The sequence shown here is derived from an EMBL/GenBank/DDBJ whole genome shotgun (WGS) entry which is preliminary data.</text>
</comment>
<dbReference type="AlphaFoldDB" id="A0A0A1W1Y5"/>